<feature type="transmembrane region" description="Helical" evidence="14">
    <location>
        <begin position="569"/>
        <end position="592"/>
    </location>
</feature>
<feature type="compositionally biased region" description="Basic and acidic residues" evidence="13">
    <location>
        <begin position="819"/>
        <end position="830"/>
    </location>
</feature>
<feature type="compositionally biased region" description="Polar residues" evidence="13">
    <location>
        <begin position="801"/>
        <end position="815"/>
    </location>
</feature>
<reference evidence="18" key="1">
    <citation type="submission" date="2023-03" db="EMBL/GenBank/DDBJ databases">
        <authorList>
            <person name="Steffen K."/>
            <person name="Cardenas P."/>
        </authorList>
    </citation>
    <scope>NUCLEOTIDE SEQUENCE</scope>
</reference>
<evidence type="ECO:0000256" key="13">
    <source>
        <dbReference type="SAM" id="MobiDB-lite"/>
    </source>
</evidence>
<gene>
    <name evidence="18" type="ORF">GBAR_LOCUS31426</name>
</gene>
<feature type="transmembrane region" description="Helical" evidence="14">
    <location>
        <begin position="645"/>
        <end position="672"/>
    </location>
</feature>
<evidence type="ECO:0000256" key="6">
    <source>
        <dbReference type="ARBA" id="ARBA00022989"/>
    </source>
</evidence>
<evidence type="ECO:0000256" key="10">
    <source>
        <dbReference type="ARBA" id="ARBA00023170"/>
    </source>
</evidence>
<dbReference type="PROSITE" id="PS50227">
    <property type="entry name" value="G_PROTEIN_RECEP_F2_3"/>
    <property type="match status" value="1"/>
</dbReference>
<dbReference type="InterPro" id="IPR036445">
    <property type="entry name" value="GPCR_2_extracell_dom_sf"/>
</dbReference>
<evidence type="ECO:0000259" key="16">
    <source>
        <dbReference type="PROSITE" id="PS50227"/>
    </source>
</evidence>
<dbReference type="PROSITE" id="PS50221">
    <property type="entry name" value="GAIN_B"/>
    <property type="match status" value="1"/>
</dbReference>
<dbReference type="PROSITE" id="PS00022">
    <property type="entry name" value="EGF_1"/>
    <property type="match status" value="1"/>
</dbReference>
<keyword evidence="8 14" id="KW-0472">Membrane</keyword>
<keyword evidence="6 14" id="KW-1133">Transmembrane helix</keyword>
<feature type="domain" description="G-protein coupled receptors family 2 profile 2" evidence="17">
    <location>
        <begin position="493"/>
        <end position="748"/>
    </location>
</feature>
<dbReference type="InterPro" id="IPR000832">
    <property type="entry name" value="GPCR_2_secretin-like"/>
</dbReference>
<dbReference type="InterPro" id="IPR057244">
    <property type="entry name" value="GAIN_B"/>
</dbReference>
<dbReference type="Gene3D" id="2.60.220.50">
    <property type="match status" value="1"/>
</dbReference>
<dbReference type="InterPro" id="IPR046338">
    <property type="entry name" value="GAIN_dom_sf"/>
</dbReference>
<keyword evidence="9" id="KW-1015">Disulfide bond</keyword>
<evidence type="ECO:0000256" key="14">
    <source>
        <dbReference type="SAM" id="Phobius"/>
    </source>
</evidence>
<dbReference type="PRINTS" id="PR00249">
    <property type="entry name" value="GPCRSECRETIN"/>
</dbReference>
<keyword evidence="12" id="KW-0807">Transducer</keyword>
<comment type="similarity">
    <text evidence="2">Belongs to the G-protein coupled receptor 2 family. Adhesion G-protein coupled receptor (ADGR) subfamily.</text>
</comment>
<dbReference type="Pfam" id="PF00002">
    <property type="entry name" value="7tm_2"/>
    <property type="match status" value="1"/>
</dbReference>
<dbReference type="InterPro" id="IPR001879">
    <property type="entry name" value="GPCR_2_extracellular_dom"/>
</dbReference>
<dbReference type="InterPro" id="IPR017981">
    <property type="entry name" value="GPCR_2-like_7TM"/>
</dbReference>
<keyword evidence="11" id="KW-0325">Glycoprotein</keyword>
<evidence type="ECO:0000256" key="12">
    <source>
        <dbReference type="ARBA" id="ARBA00023224"/>
    </source>
</evidence>
<dbReference type="PANTHER" id="PTHR12011:SF347">
    <property type="entry name" value="FI21270P1-RELATED"/>
    <property type="match status" value="1"/>
</dbReference>
<evidence type="ECO:0000256" key="1">
    <source>
        <dbReference type="ARBA" id="ARBA00004651"/>
    </source>
</evidence>
<comment type="caution">
    <text evidence="18">The sequence shown here is derived from an EMBL/GenBank/DDBJ whole genome shotgun (WGS) entry which is preliminary data.</text>
</comment>
<feature type="transmembrane region" description="Helical" evidence="14">
    <location>
        <begin position="724"/>
        <end position="752"/>
    </location>
</feature>
<dbReference type="AlphaFoldDB" id="A0AA35XG86"/>
<evidence type="ECO:0000256" key="3">
    <source>
        <dbReference type="ARBA" id="ARBA00022475"/>
    </source>
</evidence>
<evidence type="ECO:0000256" key="8">
    <source>
        <dbReference type="ARBA" id="ARBA00023136"/>
    </source>
</evidence>
<dbReference type="Gene3D" id="1.20.1070.10">
    <property type="entry name" value="Rhodopsin 7-helix transmembrane proteins"/>
    <property type="match status" value="1"/>
</dbReference>
<dbReference type="SUPFAM" id="SSF111418">
    <property type="entry name" value="Hormone receptor domain"/>
    <property type="match status" value="1"/>
</dbReference>
<keyword evidence="10 18" id="KW-0675">Receptor</keyword>
<comment type="subcellular location">
    <subcellularLocation>
        <location evidence="1">Cell membrane</location>
        <topology evidence="1">Multi-pass membrane protein</topology>
    </subcellularLocation>
</comment>
<evidence type="ECO:0000256" key="4">
    <source>
        <dbReference type="ARBA" id="ARBA00022692"/>
    </source>
</evidence>
<dbReference type="InterPro" id="IPR000203">
    <property type="entry name" value="GPS"/>
</dbReference>
<dbReference type="Proteomes" id="UP001174909">
    <property type="component" value="Unassembled WGS sequence"/>
</dbReference>
<dbReference type="InterPro" id="IPR000742">
    <property type="entry name" value="EGF"/>
</dbReference>
<feature type="transmembrane region" description="Helical" evidence="14">
    <location>
        <begin position="692"/>
        <end position="718"/>
    </location>
</feature>
<feature type="transmembrane region" description="Helical" evidence="14">
    <location>
        <begin position="528"/>
        <end position="549"/>
    </location>
</feature>
<evidence type="ECO:0000256" key="9">
    <source>
        <dbReference type="ARBA" id="ARBA00023157"/>
    </source>
</evidence>
<accession>A0AA35XG86</accession>
<protein>
    <submittedName>
        <fullName evidence="18">Adhesion G protein-coupled receptor L3</fullName>
    </submittedName>
</protein>
<keyword evidence="4 14" id="KW-0812">Transmembrane</keyword>
<feature type="domain" description="G-protein coupled receptors family 2 profile 1" evidence="16">
    <location>
        <begin position="107"/>
        <end position="172"/>
    </location>
</feature>
<evidence type="ECO:0000313" key="18">
    <source>
        <dbReference type="EMBL" id="CAI8057683.1"/>
    </source>
</evidence>
<feature type="transmembrane region" description="Helical" evidence="14">
    <location>
        <begin position="599"/>
        <end position="619"/>
    </location>
</feature>
<evidence type="ECO:0000256" key="7">
    <source>
        <dbReference type="ARBA" id="ARBA00023040"/>
    </source>
</evidence>
<evidence type="ECO:0000256" key="2">
    <source>
        <dbReference type="ARBA" id="ARBA00007343"/>
    </source>
</evidence>
<name>A0AA35XG86_GEOBA</name>
<evidence type="ECO:0000259" key="15">
    <source>
        <dbReference type="PROSITE" id="PS50221"/>
    </source>
</evidence>
<dbReference type="FunFam" id="1.20.1070.10:FF:000058">
    <property type="entry name" value="Adhesion G protein-coupled receptor F5"/>
    <property type="match status" value="1"/>
</dbReference>
<dbReference type="Pfam" id="PF01825">
    <property type="entry name" value="GPS"/>
    <property type="match status" value="1"/>
</dbReference>
<evidence type="ECO:0000256" key="11">
    <source>
        <dbReference type="ARBA" id="ARBA00023180"/>
    </source>
</evidence>
<keyword evidence="5" id="KW-0732">Signal</keyword>
<feature type="non-terminal residue" evidence="18">
    <location>
        <position position="846"/>
    </location>
</feature>
<feature type="transmembrane region" description="Helical" evidence="14">
    <location>
        <begin position="492"/>
        <end position="516"/>
    </location>
</feature>
<dbReference type="EMBL" id="CASHTH010004466">
    <property type="protein sequence ID" value="CAI8057683.1"/>
    <property type="molecule type" value="Genomic_DNA"/>
</dbReference>
<dbReference type="PROSITE" id="PS50261">
    <property type="entry name" value="G_PROTEIN_RECEP_F2_4"/>
    <property type="match status" value="1"/>
</dbReference>
<organism evidence="18 19">
    <name type="scientific">Geodia barretti</name>
    <name type="common">Barrett's horny sponge</name>
    <dbReference type="NCBI Taxonomy" id="519541"/>
    <lineage>
        <taxon>Eukaryota</taxon>
        <taxon>Metazoa</taxon>
        <taxon>Porifera</taxon>
        <taxon>Demospongiae</taxon>
        <taxon>Heteroscleromorpha</taxon>
        <taxon>Tetractinellida</taxon>
        <taxon>Astrophorina</taxon>
        <taxon>Geodiidae</taxon>
        <taxon>Geodia</taxon>
    </lineage>
</organism>
<keyword evidence="19" id="KW-1185">Reference proteome</keyword>
<dbReference type="GO" id="GO:0004930">
    <property type="term" value="F:G protein-coupled receptor activity"/>
    <property type="evidence" value="ECO:0007669"/>
    <property type="project" value="UniProtKB-KW"/>
</dbReference>
<feature type="region of interest" description="Disordered" evidence="13">
    <location>
        <begin position="801"/>
        <end position="846"/>
    </location>
</feature>
<evidence type="ECO:0000259" key="17">
    <source>
        <dbReference type="PROSITE" id="PS50261"/>
    </source>
</evidence>
<dbReference type="CDD" id="cd00054">
    <property type="entry name" value="EGF_CA"/>
    <property type="match status" value="1"/>
</dbReference>
<keyword evidence="7" id="KW-0297">G-protein coupled receptor</keyword>
<evidence type="ECO:0000313" key="19">
    <source>
        <dbReference type="Proteomes" id="UP001174909"/>
    </source>
</evidence>
<proteinExistence type="inferred from homology"/>
<feature type="domain" description="GAIN-B" evidence="15">
    <location>
        <begin position="321"/>
        <end position="482"/>
    </location>
</feature>
<keyword evidence="3" id="KW-1003">Cell membrane</keyword>
<dbReference type="GO" id="GO:0007166">
    <property type="term" value="P:cell surface receptor signaling pathway"/>
    <property type="evidence" value="ECO:0007669"/>
    <property type="project" value="InterPro"/>
</dbReference>
<dbReference type="CDD" id="cd15040">
    <property type="entry name" value="7tmB2_Adhesion"/>
    <property type="match status" value="1"/>
</dbReference>
<sequence length="846" mass="92501">CGRPADLGGGAGSVDCDGDSKLLLFAVAGAWSRLPCRPRLWLGPMCAGRDGRYECSCPAGHGGKRCEAVLRLKRSAAETSPCPCLNGDDCTNFSGDGSEPKTTTVSPCIPTQKLPSDGGCTGGKDVWGFVWPNAANDETVDVPCPDGQERASRVCINGVWKAAQVLECDSTGFVETLTKAEEVFREDSRDLNVRLNETAEIMRSLLQLIQPREGLSHLPGDLNSTNAIASGVLTLLEDLLVPGSNVTSVPNQRIFAVFNTALHPNNAQGWMTLQDAKGGASKFLDNMERYGLYLSLVAPDTESRTVHQDDNFVIGVIRHSAMLNASSVTFPESLDELENTSYSAITAQISIPSTLLLDRKAEGANTAPVAGSIAQGMETALLPTALGPTWSVASQVISAQVAQRRMRSSTPINVTFTFNSVTSASEFRCGYWNFSEQGSKGAWAFDGVEMVSMTSSDGSTVVTCKSLHLTSFAVLVNAGDGLSDLSEEELKALMVVSNIGCAISLACLFLAIIYYLTIWKEMFEKVNYFIHFNLAIALFLAYFLFVLAIQLARENEGACIFVAALLQYLFLSAFCWMMCEGIMLYLMLVVVFSTLSKKWWFFLLLGWVPALVPVVVGLATSHRQYGVKNSSGQLEYCWLSTNEGIIWAFIAPMLLIIIINSVFLVIALVRVLQARRRQALKKSSKVSVNLDLFKALFRATVVLLPMLGLTWVFGLFAVNQNTSWFAWLFTIFNTLQGCFIFIFHVVLSDKFWNNSHIKKMRRSVASSLRSSQFGSTVYSTIKRSSTRQSSSKVERYSSTVGAQLDSLSEPSSDVPTVNKDPDKLEEKTKAMEMAPLDPKAEQNVTN</sequence>
<dbReference type="GO" id="GO:0005886">
    <property type="term" value="C:plasma membrane"/>
    <property type="evidence" value="ECO:0007669"/>
    <property type="project" value="UniProtKB-SubCell"/>
</dbReference>
<dbReference type="PANTHER" id="PTHR12011">
    <property type="entry name" value="ADHESION G-PROTEIN COUPLED RECEPTOR"/>
    <property type="match status" value="1"/>
</dbReference>
<evidence type="ECO:0000256" key="5">
    <source>
        <dbReference type="ARBA" id="ARBA00022729"/>
    </source>
</evidence>